<dbReference type="RefSeq" id="WP_044904545.1">
    <property type="nucleotide sequence ID" value="NZ_JQIF01000023.1"/>
</dbReference>
<dbReference type="Proteomes" id="UP000030008">
    <property type="component" value="Unassembled WGS sequence"/>
</dbReference>
<dbReference type="EC" id="4.4.1.2" evidence="3"/>
<evidence type="ECO:0000256" key="5">
    <source>
        <dbReference type="ARBA" id="ARBA00048780"/>
    </source>
</evidence>
<proteinExistence type="inferred from homology"/>
<evidence type="ECO:0000256" key="4">
    <source>
        <dbReference type="ARBA" id="ARBA00047199"/>
    </source>
</evidence>
<name>A0A099I7S0_CLOIN</name>
<dbReference type="Gene3D" id="3.40.640.10">
    <property type="entry name" value="Type I PLP-dependent aspartate aminotransferase-like (Major domain)"/>
    <property type="match status" value="1"/>
</dbReference>
<dbReference type="InterPro" id="IPR015422">
    <property type="entry name" value="PyrdxlP-dep_Trfase_small"/>
</dbReference>
<dbReference type="InterPro" id="IPR015421">
    <property type="entry name" value="PyrdxlP-dep_Trfase_major"/>
</dbReference>
<evidence type="ECO:0000256" key="1">
    <source>
        <dbReference type="ARBA" id="ARBA00001933"/>
    </source>
</evidence>
<evidence type="ECO:0000256" key="8">
    <source>
        <dbReference type="RuleBase" id="RU362118"/>
    </source>
</evidence>
<protein>
    <recommendedName>
        <fullName evidence="3">homocysteine desulfhydrase</fullName>
        <ecNumber evidence="3">4.4.1.2</ecNumber>
    </recommendedName>
    <alternativeName>
        <fullName evidence="4">Homocysteine desulfhydrase</fullName>
    </alternativeName>
</protein>
<dbReference type="PANTHER" id="PTHR11808">
    <property type="entry name" value="TRANS-SULFURATION ENZYME FAMILY MEMBER"/>
    <property type="match status" value="1"/>
</dbReference>
<gene>
    <name evidence="9" type="ORF">CIAN88_05555</name>
</gene>
<comment type="catalytic activity">
    <reaction evidence="6">
        <text>L-methionine + H2O = methanethiol + 2-oxobutanoate + NH4(+)</text>
        <dbReference type="Rhea" id="RHEA:23800"/>
        <dbReference type="ChEBI" id="CHEBI:15377"/>
        <dbReference type="ChEBI" id="CHEBI:16007"/>
        <dbReference type="ChEBI" id="CHEBI:16763"/>
        <dbReference type="ChEBI" id="CHEBI:28938"/>
        <dbReference type="ChEBI" id="CHEBI:57844"/>
        <dbReference type="EC" id="4.4.1.11"/>
    </reaction>
    <physiologicalReaction direction="left-to-right" evidence="6">
        <dbReference type="Rhea" id="RHEA:23801"/>
    </physiologicalReaction>
</comment>
<dbReference type="SUPFAM" id="SSF53383">
    <property type="entry name" value="PLP-dependent transferases"/>
    <property type="match status" value="1"/>
</dbReference>
<dbReference type="Pfam" id="PF01053">
    <property type="entry name" value="Cys_Met_Meta_PP"/>
    <property type="match status" value="1"/>
</dbReference>
<dbReference type="GO" id="GO:0018826">
    <property type="term" value="F:methionine gamma-lyase activity"/>
    <property type="evidence" value="ECO:0007669"/>
    <property type="project" value="UniProtKB-EC"/>
</dbReference>
<accession>A0A099I7S0</accession>
<dbReference type="CDD" id="cd00614">
    <property type="entry name" value="CGS_like"/>
    <property type="match status" value="1"/>
</dbReference>
<organism evidence="9 10">
    <name type="scientific">Clostridium innocuum</name>
    <dbReference type="NCBI Taxonomy" id="1522"/>
    <lineage>
        <taxon>Bacteria</taxon>
        <taxon>Bacillati</taxon>
        <taxon>Bacillota</taxon>
        <taxon>Clostridia</taxon>
        <taxon>Eubacteriales</taxon>
        <taxon>Clostridiaceae</taxon>
        <taxon>Clostridium</taxon>
    </lineage>
</organism>
<comment type="similarity">
    <text evidence="8">Belongs to the trans-sulfuration enzymes family.</text>
</comment>
<evidence type="ECO:0000313" key="9">
    <source>
        <dbReference type="EMBL" id="KGJ54014.1"/>
    </source>
</evidence>
<dbReference type="InterPro" id="IPR015424">
    <property type="entry name" value="PyrdxlP-dep_Trfase"/>
</dbReference>
<dbReference type="Gene3D" id="3.90.1150.10">
    <property type="entry name" value="Aspartate Aminotransferase, domain 1"/>
    <property type="match status" value="1"/>
</dbReference>
<dbReference type="GO" id="GO:0019346">
    <property type="term" value="P:transsulfuration"/>
    <property type="evidence" value="ECO:0007669"/>
    <property type="project" value="InterPro"/>
</dbReference>
<comment type="caution">
    <text evidence="9">The sequence shown here is derived from an EMBL/GenBank/DDBJ whole genome shotgun (WGS) entry which is preliminary data.</text>
</comment>
<dbReference type="InterPro" id="IPR000277">
    <property type="entry name" value="Cys/Met-Metab_PyrdxlP-dep_enz"/>
</dbReference>
<dbReference type="AlphaFoldDB" id="A0A099I7S0"/>
<evidence type="ECO:0000256" key="3">
    <source>
        <dbReference type="ARBA" id="ARBA00047175"/>
    </source>
</evidence>
<dbReference type="PIRSF" id="PIRSF001434">
    <property type="entry name" value="CGS"/>
    <property type="match status" value="1"/>
</dbReference>
<evidence type="ECO:0000313" key="10">
    <source>
        <dbReference type="Proteomes" id="UP000030008"/>
    </source>
</evidence>
<dbReference type="PANTHER" id="PTHR11808:SF80">
    <property type="entry name" value="CYSTATHIONINE GAMMA-LYASE"/>
    <property type="match status" value="1"/>
</dbReference>
<keyword evidence="2 7" id="KW-0663">Pyridoxal phosphate</keyword>
<comment type="catalytic activity">
    <reaction evidence="5">
        <text>L-homocysteine + H2O = 2-oxobutanoate + hydrogen sulfide + NH4(+) + H(+)</text>
        <dbReference type="Rhea" id="RHEA:14501"/>
        <dbReference type="ChEBI" id="CHEBI:15377"/>
        <dbReference type="ChEBI" id="CHEBI:15378"/>
        <dbReference type="ChEBI" id="CHEBI:16763"/>
        <dbReference type="ChEBI" id="CHEBI:28938"/>
        <dbReference type="ChEBI" id="CHEBI:29919"/>
        <dbReference type="ChEBI" id="CHEBI:58199"/>
        <dbReference type="EC" id="4.4.1.2"/>
    </reaction>
    <physiologicalReaction direction="left-to-right" evidence="5">
        <dbReference type="Rhea" id="RHEA:14502"/>
    </physiologicalReaction>
</comment>
<evidence type="ECO:0000256" key="2">
    <source>
        <dbReference type="ARBA" id="ARBA00022898"/>
    </source>
</evidence>
<comment type="cofactor">
    <cofactor evidence="1 8">
        <name>pyridoxal 5'-phosphate</name>
        <dbReference type="ChEBI" id="CHEBI:597326"/>
    </cofactor>
</comment>
<dbReference type="FunFam" id="3.40.640.10:FF:000046">
    <property type="entry name" value="Cystathionine gamma-lyase"/>
    <property type="match status" value="1"/>
</dbReference>
<evidence type="ECO:0000256" key="7">
    <source>
        <dbReference type="PIRSR" id="PIRSR001434-2"/>
    </source>
</evidence>
<dbReference type="EMBL" id="JQIF01000023">
    <property type="protein sequence ID" value="KGJ54014.1"/>
    <property type="molecule type" value="Genomic_DNA"/>
</dbReference>
<feature type="modified residue" description="N6-(pyridoxal phosphate)lysine" evidence="7">
    <location>
        <position position="206"/>
    </location>
</feature>
<dbReference type="GO" id="GO:0047982">
    <property type="term" value="F:homocysteine desulfhydrase activity"/>
    <property type="evidence" value="ECO:0007669"/>
    <property type="project" value="UniProtKB-EC"/>
</dbReference>
<dbReference type="GO" id="GO:0030170">
    <property type="term" value="F:pyridoxal phosphate binding"/>
    <property type="evidence" value="ECO:0007669"/>
    <property type="project" value="InterPro"/>
</dbReference>
<reference evidence="9 10" key="1">
    <citation type="submission" date="2014-08" db="EMBL/GenBank/DDBJ databases">
        <title>Clostridium innocuum, an unnegligible vancomycin-resistant pathogen causing extra-intestinal infections.</title>
        <authorList>
            <person name="Feng Y."/>
            <person name="Chiu C.-H."/>
        </authorList>
    </citation>
    <scope>NUCLEOTIDE SEQUENCE [LARGE SCALE GENOMIC DNA]</scope>
    <source>
        <strain evidence="9 10">AN88</strain>
    </source>
</reference>
<sequence length="388" mass="43093">MKTETCISCNSREFRYKNSISPPIAQSAIYTFDSHADLDAYINGLDEDTHYAYGRGNTPASDVVAEKLAALACGEDCCLCSSGMGAIALVLLSYLKSGDHLICVQHAYSTAKGFIQDMLVEHMGIQVTYVEGLQLDEFEAAVKDKTNMIYLESPASAIFQLQDIEAVARLAKAKNIKVAVDNTYATMLYQKPLLLGADLEIHSLSKYINGHNDVVAGAVIGSKKDIQIIKKHALLQIGSNLSPFDAWLILRGLRTLPLRLKQQEESANRIAQRLAEHEKITKVNHISLSNFPQRKLYEKQMSGSSGLFSFETVSSRSKVSEFLAQLQLFQTGISWGGYESMVYISSISKPYYRTAGEQDAIPVLIRLSIGLENWQDLWDDLQRALSYL</sequence>
<evidence type="ECO:0000256" key="6">
    <source>
        <dbReference type="ARBA" id="ARBA00052699"/>
    </source>
</evidence>
<dbReference type="GO" id="GO:0005737">
    <property type="term" value="C:cytoplasm"/>
    <property type="evidence" value="ECO:0007669"/>
    <property type="project" value="TreeGrafter"/>
</dbReference>